<name>A0A0B5EHP9_STRA4</name>
<dbReference type="EMBL" id="CP010519">
    <property type="protein sequence ID" value="AJE80909.1"/>
    <property type="molecule type" value="Genomic_DNA"/>
</dbReference>
<dbReference type="PROSITE" id="PS50075">
    <property type="entry name" value="CARRIER"/>
    <property type="match status" value="1"/>
</dbReference>
<dbReference type="AlphaFoldDB" id="A0A0B5EHP9"/>
<organism evidence="2 3">
    <name type="scientific">Streptomyces albus (strain ATCC 21838 / DSM 41398 / FERM P-419 / JCM 4703 / NBRC 107858)</name>
    <dbReference type="NCBI Taxonomy" id="1081613"/>
    <lineage>
        <taxon>Bacteria</taxon>
        <taxon>Bacillati</taxon>
        <taxon>Actinomycetota</taxon>
        <taxon>Actinomycetes</taxon>
        <taxon>Kitasatosporales</taxon>
        <taxon>Streptomycetaceae</taxon>
        <taxon>Streptomyces</taxon>
    </lineage>
</organism>
<dbReference type="Proteomes" id="UP000031523">
    <property type="component" value="Chromosome"/>
</dbReference>
<dbReference type="SUPFAM" id="SSF53474">
    <property type="entry name" value="alpha/beta-Hydrolases"/>
    <property type="match status" value="1"/>
</dbReference>
<protein>
    <submittedName>
        <fullName evidence="2">Peptide synthase/polyketide synthase</fullName>
    </submittedName>
</protein>
<dbReference type="InterPro" id="IPR036736">
    <property type="entry name" value="ACP-like_sf"/>
</dbReference>
<evidence type="ECO:0000313" key="3">
    <source>
        <dbReference type="Proteomes" id="UP000031523"/>
    </source>
</evidence>
<keyword evidence="3" id="KW-1185">Reference proteome</keyword>
<sequence>MNPTPAATGQTLDPVDSWELAVLDAWHPLLLTEHLTRGTDFFEAGGTSVAAAQVMSRLRRSLAQQYPLSLLMENPVFADFVRAVRGGAARSVPLVRLSATQAPPAGTAPGSAWIHAAGGEVMFLHALAALVPYAHFLGVRDTDWDLSPYAPLVPQEFTARAAHHHALLAPEGVTHIAGYSSGAFAAHETVLLRLRAGLPTAPALLVDPPALHPAVSSPSYAQVLARRLGIAPEVAEAPQAHPERWRAALARRSPVGALPEESYEDWLTQLCRISAKGEWALCRYRPGPSPVRHRLVLSKSRPDLAQTVADWSAVCGRPPLVLTVDASHDEIIADEALAHAVADWLGEPADGSRDRA</sequence>
<reference evidence="2 3" key="1">
    <citation type="submission" date="2015-01" db="EMBL/GenBank/DDBJ databases">
        <title>Enhanced salinomycin production by adjusting the supply of polyketide extender units in Streptomyce albus DSM 41398.</title>
        <authorList>
            <person name="Lu C."/>
        </authorList>
    </citation>
    <scope>NUCLEOTIDE SEQUENCE [LARGE SCALE GENOMIC DNA]</scope>
    <source>
        <strain evidence="3">ATCC 21838 / DSM 41398 / FERM P-419 / JCM 4703 / NBRC 107858</strain>
    </source>
</reference>
<dbReference type="Gene3D" id="1.10.1200.10">
    <property type="entry name" value="ACP-like"/>
    <property type="match status" value="1"/>
</dbReference>
<dbReference type="KEGG" id="sals:SLNWT_0533"/>
<gene>
    <name evidence="2" type="ORF">SLNWT_0533</name>
</gene>
<dbReference type="SUPFAM" id="SSF47336">
    <property type="entry name" value="ACP-like"/>
    <property type="match status" value="1"/>
</dbReference>
<accession>A0A0B5EHP9</accession>
<evidence type="ECO:0000259" key="1">
    <source>
        <dbReference type="PROSITE" id="PS50075"/>
    </source>
</evidence>
<dbReference type="InterPro" id="IPR029058">
    <property type="entry name" value="AB_hydrolase_fold"/>
</dbReference>
<feature type="domain" description="Carrier" evidence="1">
    <location>
        <begin position="13"/>
        <end position="88"/>
    </location>
</feature>
<dbReference type="InterPro" id="IPR009081">
    <property type="entry name" value="PP-bd_ACP"/>
</dbReference>
<dbReference type="Pfam" id="PF00550">
    <property type="entry name" value="PP-binding"/>
    <property type="match status" value="1"/>
</dbReference>
<proteinExistence type="predicted"/>
<evidence type="ECO:0000313" key="2">
    <source>
        <dbReference type="EMBL" id="AJE80909.1"/>
    </source>
</evidence>
<dbReference type="Gene3D" id="3.40.50.1820">
    <property type="entry name" value="alpha/beta hydrolase"/>
    <property type="match status" value="1"/>
</dbReference>